<dbReference type="PANTHER" id="PTHR10696">
    <property type="entry name" value="GAMMA-BUTYROBETAINE HYDROXYLASE-RELATED"/>
    <property type="match status" value="1"/>
</dbReference>
<accession>A0ABV9CDN5</accession>
<dbReference type="InterPro" id="IPR014503">
    <property type="entry name" value="Clavaminate_syn-like"/>
</dbReference>
<proteinExistence type="inferred from homology"/>
<reference evidence="9" key="1">
    <citation type="journal article" date="2019" name="Int. J. Syst. Evol. Microbiol.">
        <title>The Global Catalogue of Microorganisms (GCM) 10K type strain sequencing project: providing services to taxonomists for standard genome sequencing and annotation.</title>
        <authorList>
            <consortium name="The Broad Institute Genomics Platform"/>
            <consortium name="The Broad Institute Genome Sequencing Center for Infectious Disease"/>
            <person name="Wu L."/>
            <person name="Ma J."/>
        </authorList>
    </citation>
    <scope>NUCLEOTIDE SEQUENCE [LARGE SCALE GENOMIC DNA]</scope>
    <source>
        <strain evidence="9">CGMCC 4.7132</strain>
    </source>
</reference>
<evidence type="ECO:0000313" key="9">
    <source>
        <dbReference type="Proteomes" id="UP001596004"/>
    </source>
</evidence>
<sequence>MTVLATAENATGGLRLSATDADELVTLARTVIRRVPGGRIDDPEMIDACRQASMLMPASLRGVLRGFQRESGERGAALIRNLPIDEAALPCTPGTSTSVQRFGTVPALLLMLIAAELGEPVAFRAEKSGALVQDVVPVRGKEDFQGNAGSVLLSFHNENAFHPYRPDFVMLLCLRADRDRVAGLRTACVREMLPLLSPAARTALSSPDFVTAAPPSFGTGQATAPHAVLSGAPEDPDIRVDFAATKALGPAAQQALSELRDLCEQVAHTVVLNPGDLAIVDNRVTLHGRTAFRPRYDGADRWLQRTFVLRDFRRSRIDRPHDGHIIA</sequence>
<organism evidence="8 9">
    <name type="scientific">Sphaerisporangium dianthi</name>
    <dbReference type="NCBI Taxonomy" id="1436120"/>
    <lineage>
        <taxon>Bacteria</taxon>
        <taxon>Bacillati</taxon>
        <taxon>Actinomycetota</taxon>
        <taxon>Actinomycetes</taxon>
        <taxon>Streptosporangiales</taxon>
        <taxon>Streptosporangiaceae</taxon>
        <taxon>Sphaerisporangium</taxon>
    </lineage>
</organism>
<dbReference type="GO" id="GO:0051213">
    <property type="term" value="F:dioxygenase activity"/>
    <property type="evidence" value="ECO:0007669"/>
    <property type="project" value="UniProtKB-KW"/>
</dbReference>
<feature type="domain" description="TauD/TfdA-like" evidence="7">
    <location>
        <begin position="250"/>
        <end position="306"/>
    </location>
</feature>
<name>A0ABV9CDN5_9ACTN</name>
<dbReference type="SUPFAM" id="SSF51197">
    <property type="entry name" value="Clavaminate synthase-like"/>
    <property type="match status" value="1"/>
</dbReference>
<dbReference type="InterPro" id="IPR050411">
    <property type="entry name" value="AlphaKG_dependent_hydroxylases"/>
</dbReference>
<protein>
    <submittedName>
        <fullName evidence="8">TauD/TfdA family dioxygenase</fullName>
    </submittedName>
</protein>
<keyword evidence="6" id="KW-0045">Antibiotic biosynthesis</keyword>
<evidence type="ECO:0000313" key="8">
    <source>
        <dbReference type="EMBL" id="MFC4531119.1"/>
    </source>
</evidence>
<comment type="caution">
    <text evidence="8">The sequence shown here is derived from an EMBL/GenBank/DDBJ whole genome shotgun (WGS) entry which is preliminary data.</text>
</comment>
<dbReference type="Gene3D" id="3.60.130.10">
    <property type="entry name" value="Clavaminate synthase-like"/>
    <property type="match status" value="1"/>
</dbReference>
<comment type="cofactor">
    <cofactor evidence="1">
        <name>Fe(2+)</name>
        <dbReference type="ChEBI" id="CHEBI:29033"/>
    </cofactor>
</comment>
<keyword evidence="3" id="KW-0479">Metal-binding</keyword>
<dbReference type="InterPro" id="IPR003819">
    <property type="entry name" value="TauD/TfdA-like"/>
</dbReference>
<evidence type="ECO:0000256" key="3">
    <source>
        <dbReference type="ARBA" id="ARBA00022723"/>
    </source>
</evidence>
<dbReference type="PANTHER" id="PTHR10696:SF56">
    <property type="entry name" value="TAUD_TFDA-LIKE DOMAIN-CONTAINING PROTEIN"/>
    <property type="match status" value="1"/>
</dbReference>
<keyword evidence="5" id="KW-0408">Iron</keyword>
<evidence type="ECO:0000259" key="7">
    <source>
        <dbReference type="Pfam" id="PF02668"/>
    </source>
</evidence>
<gene>
    <name evidence="8" type="ORF">ACFO60_10130</name>
</gene>
<dbReference type="EMBL" id="JBHSFP010000005">
    <property type="protein sequence ID" value="MFC4531119.1"/>
    <property type="molecule type" value="Genomic_DNA"/>
</dbReference>
<dbReference type="InterPro" id="IPR042098">
    <property type="entry name" value="TauD-like_sf"/>
</dbReference>
<keyword evidence="9" id="KW-1185">Reference proteome</keyword>
<dbReference type="RefSeq" id="WP_380839452.1">
    <property type="nucleotide sequence ID" value="NZ_JBHSFP010000005.1"/>
</dbReference>
<evidence type="ECO:0000256" key="6">
    <source>
        <dbReference type="ARBA" id="ARBA00023194"/>
    </source>
</evidence>
<keyword evidence="8" id="KW-0223">Dioxygenase</keyword>
<dbReference type="PIRSF" id="PIRSF019543">
    <property type="entry name" value="Clavaminate_syn"/>
    <property type="match status" value="1"/>
</dbReference>
<evidence type="ECO:0000256" key="4">
    <source>
        <dbReference type="ARBA" id="ARBA00023002"/>
    </source>
</evidence>
<dbReference type="Pfam" id="PF02668">
    <property type="entry name" value="TauD"/>
    <property type="match status" value="1"/>
</dbReference>
<evidence type="ECO:0000256" key="2">
    <source>
        <dbReference type="ARBA" id="ARBA00008425"/>
    </source>
</evidence>
<evidence type="ECO:0000256" key="5">
    <source>
        <dbReference type="ARBA" id="ARBA00023004"/>
    </source>
</evidence>
<evidence type="ECO:0000256" key="1">
    <source>
        <dbReference type="ARBA" id="ARBA00001954"/>
    </source>
</evidence>
<keyword evidence="4" id="KW-0560">Oxidoreductase</keyword>
<comment type="similarity">
    <text evidence="2">Belongs to the clavaminate synthase family.</text>
</comment>
<dbReference type="CDD" id="cd00250">
    <property type="entry name" value="CAS_like"/>
    <property type="match status" value="1"/>
</dbReference>
<dbReference type="Proteomes" id="UP001596004">
    <property type="component" value="Unassembled WGS sequence"/>
</dbReference>